<reference evidence="3" key="1">
    <citation type="submission" date="2016-11" db="UniProtKB">
        <authorList>
            <consortium name="WormBaseParasite"/>
        </authorList>
    </citation>
    <scope>IDENTIFICATION</scope>
</reference>
<feature type="transmembrane region" description="Helical" evidence="1">
    <location>
        <begin position="6"/>
        <end position="29"/>
    </location>
</feature>
<dbReference type="PANTHER" id="PTHR22943">
    <property type="entry name" value="7-TRANSMEMBRANE DOMAIN RECEPTOR C.ELEGANS"/>
    <property type="match status" value="1"/>
</dbReference>
<feature type="transmembrane region" description="Helical" evidence="1">
    <location>
        <begin position="151"/>
        <end position="176"/>
    </location>
</feature>
<evidence type="ECO:0000313" key="2">
    <source>
        <dbReference type="Proteomes" id="UP000095282"/>
    </source>
</evidence>
<sequence length="275" mass="31295">MEAVQLLAQKSCAVLSFAINSLLIQLILFRSPKGIGMYKFLMVYISVFELIYAFLGLMVQPDFLSHSSVFLVIARTDRLGIPLWMIRIVNTMFRSMFGMSMAMFTLHFIYRYFVIIGETFFQKNRITIDQVTYIGPNYYTTDHNGTETFNWTVFGGMSVIITMVSISILTIVIFAYKSYKGVGVLLRESHHSDGYKTLQSQLLNMLVAQVSIPAILMHGPASFLFTGPIFHVANEFAGDFFCISVAVYPVLDPLPTMFMIQHYRQVVCRLVLKCV</sequence>
<dbReference type="AlphaFoldDB" id="A0A1I7SYA5"/>
<dbReference type="GO" id="GO:0042048">
    <property type="term" value="P:olfactory behavior"/>
    <property type="evidence" value="ECO:0007669"/>
    <property type="project" value="TreeGrafter"/>
</dbReference>
<proteinExistence type="predicted"/>
<keyword evidence="1" id="KW-0812">Transmembrane</keyword>
<accession>A0A1I7SYA5</accession>
<organism evidence="2 3">
    <name type="scientific">Caenorhabditis tropicalis</name>
    <dbReference type="NCBI Taxonomy" id="1561998"/>
    <lineage>
        <taxon>Eukaryota</taxon>
        <taxon>Metazoa</taxon>
        <taxon>Ecdysozoa</taxon>
        <taxon>Nematoda</taxon>
        <taxon>Chromadorea</taxon>
        <taxon>Rhabditida</taxon>
        <taxon>Rhabditina</taxon>
        <taxon>Rhabditomorpha</taxon>
        <taxon>Rhabditoidea</taxon>
        <taxon>Rhabditidae</taxon>
        <taxon>Peloderinae</taxon>
        <taxon>Caenorhabditis</taxon>
    </lineage>
</organism>
<dbReference type="Pfam" id="PF10326">
    <property type="entry name" value="7TM_GPCR_Str"/>
    <property type="match status" value="1"/>
</dbReference>
<feature type="transmembrane region" description="Helical" evidence="1">
    <location>
        <begin position="41"/>
        <end position="59"/>
    </location>
</feature>
<dbReference type="GO" id="GO:0005886">
    <property type="term" value="C:plasma membrane"/>
    <property type="evidence" value="ECO:0007669"/>
    <property type="project" value="TreeGrafter"/>
</dbReference>
<protein>
    <submittedName>
        <fullName evidence="3">G protein-coupled receptor</fullName>
    </submittedName>
</protein>
<keyword evidence="2" id="KW-1185">Reference proteome</keyword>
<evidence type="ECO:0000313" key="3">
    <source>
        <dbReference type="WBParaSite" id="Csp11.Scaffold290.g748.t2"/>
    </source>
</evidence>
<dbReference type="WBParaSite" id="Csp11.Scaffold290.g748.t2">
    <property type="protein sequence ID" value="Csp11.Scaffold290.g748.t2"/>
    <property type="gene ID" value="Csp11.Scaffold290.g748"/>
</dbReference>
<keyword evidence="1" id="KW-0472">Membrane</keyword>
<dbReference type="eggNOG" id="ENOG502TFPH">
    <property type="taxonomic scope" value="Eukaryota"/>
</dbReference>
<feature type="transmembrane region" description="Helical" evidence="1">
    <location>
        <begin position="96"/>
        <end position="115"/>
    </location>
</feature>
<dbReference type="InterPro" id="IPR019428">
    <property type="entry name" value="7TM_GPCR_serpentine_rcpt_Str"/>
</dbReference>
<dbReference type="Proteomes" id="UP000095282">
    <property type="component" value="Unplaced"/>
</dbReference>
<keyword evidence="1" id="KW-1133">Transmembrane helix</keyword>
<dbReference type="SUPFAM" id="SSF81321">
    <property type="entry name" value="Family A G protein-coupled receptor-like"/>
    <property type="match status" value="1"/>
</dbReference>
<name>A0A1I7SYA5_9PELO</name>
<dbReference type="PANTHER" id="PTHR22943:SF65">
    <property type="entry name" value="SEVEN TM RECEPTOR"/>
    <property type="match status" value="1"/>
</dbReference>
<evidence type="ECO:0000256" key="1">
    <source>
        <dbReference type="SAM" id="Phobius"/>
    </source>
</evidence>
<dbReference type="GO" id="GO:0038022">
    <property type="term" value="F:G protein-coupled olfactory receptor activity"/>
    <property type="evidence" value="ECO:0007669"/>
    <property type="project" value="TreeGrafter"/>
</dbReference>